<dbReference type="RefSeq" id="WP_012559149.1">
    <property type="nucleotide sequence ID" value="NC_011369.1"/>
</dbReference>
<reference evidence="2 3" key="1">
    <citation type="journal article" date="2010" name="Stand. Genomic Sci.">
        <title>Complete genome sequence of Rhizobium leguminosarum bv trifolii strain WSM2304, an effective microsymbiont of the South American clover Trifolium polymorphum.</title>
        <authorList>
            <person name="Reeve W."/>
            <person name="O'Hara G."/>
            <person name="Chain P."/>
            <person name="Ardley J."/>
            <person name="Brau L."/>
            <person name="Nandesena K."/>
            <person name="Tiwari R."/>
            <person name="Malfatti S."/>
            <person name="Kiss H."/>
            <person name="Lapidus A."/>
            <person name="Copeland A."/>
            <person name="Nolan M."/>
            <person name="Land M."/>
            <person name="Ivanova N."/>
            <person name="Mavromatis K."/>
            <person name="Markowitz V."/>
            <person name="Kyrpides N."/>
            <person name="Melino V."/>
            <person name="Denton M."/>
            <person name="Yates R."/>
            <person name="Howieson J."/>
        </authorList>
    </citation>
    <scope>NUCLEOTIDE SEQUENCE [LARGE SCALE GENOMIC DNA]</scope>
    <source>
        <strain evidence="2 3">WSM2304</strain>
    </source>
</reference>
<dbReference type="Pfam" id="PF07087">
    <property type="entry name" value="DUF1353"/>
    <property type="match status" value="1"/>
</dbReference>
<organism evidence="2 3">
    <name type="scientific">Rhizobium leguminosarum bv. trifolii (strain WSM2304)</name>
    <dbReference type="NCBI Taxonomy" id="395492"/>
    <lineage>
        <taxon>Bacteria</taxon>
        <taxon>Pseudomonadati</taxon>
        <taxon>Pseudomonadota</taxon>
        <taxon>Alphaproteobacteria</taxon>
        <taxon>Hyphomicrobiales</taxon>
        <taxon>Rhizobiaceae</taxon>
        <taxon>Rhizobium/Agrobacterium group</taxon>
        <taxon>Rhizobium</taxon>
    </lineage>
</organism>
<feature type="chain" id="PRO_5044758735" description="DUF1353 domain-containing protein" evidence="1">
    <location>
        <begin position="31"/>
        <end position="261"/>
    </location>
</feature>
<evidence type="ECO:0008006" key="4">
    <source>
        <dbReference type="Google" id="ProtNLM"/>
    </source>
</evidence>
<dbReference type="EMBL" id="CP001191">
    <property type="protein sequence ID" value="ACI56869.1"/>
    <property type="molecule type" value="Genomic_DNA"/>
</dbReference>
<proteinExistence type="predicted"/>
<sequence length="261" mass="29733">MQAQTHFTRRYVVTSIAIAMSIPPSLLVQALPLHAQASGRFVGNLSFDTEVRDEVYRFKLRENYGYLDSQGIMWQAKAGLLTDGASIPRIFWPIVGHPYEGLYLDAAVIHDFYCMEKNRYRKWQDVHHVFHEAMLTKGVGPTKAKLMFFAVWRFGPRWEISELINCTRDPANGEYCDSATPSSYKVTSSEVLGFDAEVEKEVLRKVDAQIQKDNPTLEQLTEAEAGLPSLQRGERGFEVQADTARGRYFQNPNRIPLVEPQ</sequence>
<evidence type="ECO:0000313" key="2">
    <source>
        <dbReference type="EMBL" id="ACI56869.1"/>
    </source>
</evidence>
<dbReference type="AlphaFoldDB" id="A0ABF7QSE9"/>
<dbReference type="InterPro" id="IPR010767">
    <property type="entry name" value="Phage_CGC-2007_Cje0229"/>
</dbReference>
<dbReference type="Proteomes" id="UP000008330">
    <property type="component" value="Chromosome"/>
</dbReference>
<dbReference type="KEGG" id="rlt:Rleg2_3602"/>
<keyword evidence="1" id="KW-0732">Signal</keyword>
<protein>
    <recommendedName>
        <fullName evidence="4">DUF1353 domain-containing protein</fullName>
    </recommendedName>
</protein>
<gene>
    <name evidence="2" type="ordered locus">Rleg2_3602</name>
</gene>
<accession>A0ABF7QSE9</accession>
<keyword evidence="3" id="KW-1185">Reference proteome</keyword>
<evidence type="ECO:0000256" key="1">
    <source>
        <dbReference type="SAM" id="SignalP"/>
    </source>
</evidence>
<name>A0ABF7QSE9_RHILW</name>
<feature type="signal peptide" evidence="1">
    <location>
        <begin position="1"/>
        <end position="30"/>
    </location>
</feature>
<evidence type="ECO:0000313" key="3">
    <source>
        <dbReference type="Proteomes" id="UP000008330"/>
    </source>
</evidence>